<protein>
    <submittedName>
        <fullName evidence="1">Uncharacterized protein</fullName>
    </submittedName>
</protein>
<accession>A0A3B0LZW9</accession>
<name>A0A3B0LZW9_9GAMM</name>
<proteinExistence type="predicted"/>
<reference evidence="1" key="1">
    <citation type="submission" date="2018-04" db="EMBL/GenBank/DDBJ databases">
        <authorList>
            <person name="Go L.Y."/>
            <person name="Mitchell J.A."/>
        </authorList>
    </citation>
    <scope>NUCLEOTIDE SEQUENCE</scope>
    <source>
        <strain evidence="1">ARTV</strain>
    </source>
</reference>
<sequence>MLQANITLKKPVELDTEEGLLAFNYFRKKVIEEMKKRRLKIKKTLLQNDCYICNLLMRVSGFDAIIKKEFIKFDPNIRKIKYYSRIPNCRIICVKDTMSAIGNRISVEKKVMYEKITIRYSQRSSHRTWPYE</sequence>
<evidence type="ECO:0000313" key="1">
    <source>
        <dbReference type="EMBL" id="SSW95270.1"/>
    </source>
</evidence>
<dbReference type="EMBL" id="UFQR01000003">
    <property type="protein sequence ID" value="SSW95270.1"/>
    <property type="molecule type" value="Genomic_DNA"/>
</dbReference>
<dbReference type="AlphaFoldDB" id="A0A3B0LZW9"/>
<organism evidence="1">
    <name type="scientific">Arsenophonus endosymbiont of Trialeurodes vaporariorum</name>
    <dbReference type="NCBI Taxonomy" id="235567"/>
    <lineage>
        <taxon>Bacteria</taxon>
        <taxon>Pseudomonadati</taxon>
        <taxon>Pseudomonadota</taxon>
        <taxon>Gammaproteobacteria</taxon>
        <taxon>Enterobacterales</taxon>
        <taxon>Morganellaceae</taxon>
        <taxon>Arsenophonus</taxon>
    </lineage>
</organism>
<gene>
    <name evidence="1" type="ORF">ARTV_1017</name>
</gene>